<evidence type="ECO:0000256" key="8">
    <source>
        <dbReference type="NCBIfam" id="TIGR00188"/>
    </source>
</evidence>
<evidence type="ECO:0000313" key="10">
    <source>
        <dbReference type="Proteomes" id="UP000230935"/>
    </source>
</evidence>
<keyword evidence="5 7" id="KW-0378">Hydrolase</keyword>
<evidence type="ECO:0000313" key="9">
    <source>
        <dbReference type="EMBL" id="PIS04843.1"/>
    </source>
</evidence>
<keyword evidence="6 7" id="KW-0694">RNA-binding</keyword>
<proteinExistence type="inferred from homology"/>
<dbReference type="InterPro" id="IPR000100">
    <property type="entry name" value="RNase_P"/>
</dbReference>
<dbReference type="HAMAP" id="MF_00227">
    <property type="entry name" value="RNase_P"/>
    <property type="match status" value="1"/>
</dbReference>
<dbReference type="AlphaFoldDB" id="A0A2H0W0F6"/>
<dbReference type="Pfam" id="PF00825">
    <property type="entry name" value="Ribonuclease_P"/>
    <property type="match status" value="1"/>
</dbReference>
<dbReference type="GO" id="GO:0000049">
    <property type="term" value="F:tRNA binding"/>
    <property type="evidence" value="ECO:0007669"/>
    <property type="project" value="UniProtKB-UniRule"/>
</dbReference>
<evidence type="ECO:0000256" key="4">
    <source>
        <dbReference type="ARBA" id="ARBA00022759"/>
    </source>
</evidence>
<comment type="function">
    <text evidence="1 7">RNaseP catalyzes the removal of the 5'-leader sequence from pre-tRNA to produce the mature 5'-terminus. It can also cleave other RNA substrates such as 4.5S RNA. The protein component plays an auxiliary but essential role in vivo by binding to the 5'-leader sequence and broadening the substrate specificity of the ribozyme.</text>
</comment>
<gene>
    <name evidence="7 9" type="primary">rnpA</name>
    <name evidence="9" type="ORF">COT81_04265</name>
</gene>
<evidence type="ECO:0000256" key="7">
    <source>
        <dbReference type="HAMAP-Rule" id="MF_00227"/>
    </source>
</evidence>
<dbReference type="GO" id="GO:0042781">
    <property type="term" value="F:3'-tRNA processing endoribonuclease activity"/>
    <property type="evidence" value="ECO:0007669"/>
    <property type="project" value="TreeGrafter"/>
</dbReference>
<evidence type="ECO:0000256" key="3">
    <source>
        <dbReference type="ARBA" id="ARBA00022722"/>
    </source>
</evidence>
<dbReference type="GO" id="GO:0030677">
    <property type="term" value="C:ribonuclease P complex"/>
    <property type="evidence" value="ECO:0007669"/>
    <property type="project" value="TreeGrafter"/>
</dbReference>
<keyword evidence="4 7" id="KW-0255">Endonuclease</keyword>
<evidence type="ECO:0000256" key="1">
    <source>
        <dbReference type="ARBA" id="ARBA00002663"/>
    </source>
</evidence>
<dbReference type="Proteomes" id="UP000230935">
    <property type="component" value="Unassembled WGS sequence"/>
</dbReference>
<evidence type="ECO:0000256" key="2">
    <source>
        <dbReference type="ARBA" id="ARBA00022694"/>
    </source>
</evidence>
<dbReference type="InterPro" id="IPR020568">
    <property type="entry name" value="Ribosomal_Su5_D2-typ_SF"/>
</dbReference>
<dbReference type="NCBIfam" id="TIGR00188">
    <property type="entry name" value="rnpA"/>
    <property type="match status" value="1"/>
</dbReference>
<keyword evidence="2 7" id="KW-0819">tRNA processing</keyword>
<reference evidence="10" key="1">
    <citation type="submission" date="2017-09" db="EMBL/GenBank/DDBJ databases">
        <title>Depth-based differentiation of microbial function through sediment-hosted aquifers and enrichment of novel symbionts in the deep terrestrial subsurface.</title>
        <authorList>
            <person name="Probst A.J."/>
            <person name="Ladd B."/>
            <person name="Jarett J.K."/>
            <person name="Geller-Mcgrath D.E."/>
            <person name="Sieber C.M.K."/>
            <person name="Emerson J.B."/>
            <person name="Anantharaman K."/>
            <person name="Thomas B.C."/>
            <person name="Malmstrom R."/>
            <person name="Stieglmeier M."/>
            <person name="Klingl A."/>
            <person name="Woyke T."/>
            <person name="Ryan C.M."/>
            <person name="Banfield J.F."/>
        </authorList>
    </citation>
    <scope>NUCLEOTIDE SEQUENCE [LARGE SCALE GENOMIC DNA]</scope>
</reference>
<dbReference type="SUPFAM" id="SSF54211">
    <property type="entry name" value="Ribosomal protein S5 domain 2-like"/>
    <property type="match status" value="1"/>
</dbReference>
<comment type="catalytic activity">
    <reaction evidence="7">
        <text>Endonucleolytic cleavage of RNA, removing 5'-extranucleotides from tRNA precursor.</text>
        <dbReference type="EC" id="3.1.26.5"/>
    </reaction>
</comment>
<dbReference type="GO" id="GO:0004526">
    <property type="term" value="F:ribonuclease P activity"/>
    <property type="evidence" value="ECO:0007669"/>
    <property type="project" value="UniProtKB-UniRule"/>
</dbReference>
<dbReference type="PANTHER" id="PTHR33992">
    <property type="entry name" value="RIBONUCLEASE P PROTEIN COMPONENT"/>
    <property type="match status" value="1"/>
</dbReference>
<comment type="similarity">
    <text evidence="7">Belongs to the RnpA family.</text>
</comment>
<accession>A0A2H0W0F6</accession>
<keyword evidence="3 7" id="KW-0540">Nuclease</keyword>
<dbReference type="PANTHER" id="PTHR33992:SF1">
    <property type="entry name" value="RIBONUCLEASE P PROTEIN COMPONENT"/>
    <property type="match status" value="1"/>
</dbReference>
<name>A0A2H0W0F6_9BACT</name>
<dbReference type="InterPro" id="IPR014721">
    <property type="entry name" value="Ribsml_uS5_D2-typ_fold_subgr"/>
</dbReference>
<sequence>MLEKDLRLTADRDFKKVFARGHGARGKHLAIKVLKNSLAASRFGVVVSSKVAKKAVARNKLKRQLRVIIYKHLTQVKTGFDVVVVARPSAVSEPYQALSEELEYLFARAKLVK</sequence>
<dbReference type="GO" id="GO:0001682">
    <property type="term" value="P:tRNA 5'-leader removal"/>
    <property type="evidence" value="ECO:0007669"/>
    <property type="project" value="UniProtKB-UniRule"/>
</dbReference>
<dbReference type="PROSITE" id="PS00648">
    <property type="entry name" value="RIBONUCLEASE_P"/>
    <property type="match status" value="1"/>
</dbReference>
<comment type="subunit">
    <text evidence="7">Consists of a catalytic RNA component (M1 or rnpB) and a protein subunit.</text>
</comment>
<protein>
    <recommendedName>
        <fullName evidence="7 8">Ribonuclease P protein component</fullName>
        <shortName evidence="7">RNase P protein</shortName>
        <shortName evidence="7">RNaseP protein</shortName>
        <ecNumber evidence="7 8">3.1.26.5</ecNumber>
    </recommendedName>
    <alternativeName>
        <fullName evidence="7">Protein C5</fullName>
    </alternativeName>
</protein>
<evidence type="ECO:0000256" key="6">
    <source>
        <dbReference type="ARBA" id="ARBA00022884"/>
    </source>
</evidence>
<organism evidence="9 10">
    <name type="scientific">Candidatus Buchananbacteria bacterium CG10_big_fil_rev_8_21_14_0_10_42_9</name>
    <dbReference type="NCBI Taxonomy" id="1974526"/>
    <lineage>
        <taxon>Bacteria</taxon>
        <taxon>Candidatus Buchananiibacteriota</taxon>
    </lineage>
</organism>
<dbReference type="EMBL" id="PEZZ01000034">
    <property type="protein sequence ID" value="PIS04843.1"/>
    <property type="molecule type" value="Genomic_DNA"/>
</dbReference>
<evidence type="ECO:0000256" key="5">
    <source>
        <dbReference type="ARBA" id="ARBA00022801"/>
    </source>
</evidence>
<comment type="caution">
    <text evidence="9">The sequence shown here is derived from an EMBL/GenBank/DDBJ whole genome shotgun (WGS) entry which is preliminary data.</text>
</comment>
<dbReference type="InterPro" id="IPR020539">
    <property type="entry name" value="RNase_P_CS"/>
</dbReference>
<dbReference type="Gene3D" id="3.30.230.10">
    <property type="match status" value="1"/>
</dbReference>
<dbReference type="EC" id="3.1.26.5" evidence="7 8"/>